<name>A0ABW9RVJ0_9BACT</name>
<feature type="domain" description="Mandelate racemase/muconate lactonizing enzyme C-terminal" evidence="4">
    <location>
        <begin position="153"/>
        <end position="249"/>
    </location>
</feature>
<comment type="caution">
    <text evidence="5">The sequence shown here is derived from an EMBL/GenBank/DDBJ whole genome shotgun (WGS) entry which is preliminary data.</text>
</comment>
<dbReference type="InterPro" id="IPR046945">
    <property type="entry name" value="RHMD-like"/>
</dbReference>
<keyword evidence="2" id="KW-0479">Metal-binding</keyword>
<evidence type="ECO:0000313" key="5">
    <source>
        <dbReference type="EMBL" id="MTI28223.1"/>
    </source>
</evidence>
<keyword evidence="3" id="KW-0460">Magnesium</keyword>
<dbReference type="InterPro" id="IPR029017">
    <property type="entry name" value="Enolase-like_N"/>
</dbReference>
<dbReference type="RefSeq" id="WP_155175543.1">
    <property type="nucleotide sequence ID" value="NZ_BAAAFL010000003.1"/>
</dbReference>
<dbReference type="SUPFAM" id="SSF54826">
    <property type="entry name" value="Enolase N-terminal domain-like"/>
    <property type="match status" value="1"/>
</dbReference>
<gene>
    <name evidence="5" type="ORF">E1163_24925</name>
</gene>
<evidence type="ECO:0000256" key="2">
    <source>
        <dbReference type="ARBA" id="ARBA00022723"/>
    </source>
</evidence>
<dbReference type="Pfam" id="PF13378">
    <property type="entry name" value="MR_MLE_C"/>
    <property type="match status" value="1"/>
</dbReference>
<dbReference type="Gene3D" id="3.30.390.10">
    <property type="entry name" value="Enolase-like, N-terminal domain"/>
    <property type="match status" value="1"/>
</dbReference>
<dbReference type="InterPro" id="IPR018110">
    <property type="entry name" value="Mandel_Rmase/mucon_lact_enz_CS"/>
</dbReference>
<reference evidence="5 6" key="1">
    <citation type="submission" date="2019-02" db="EMBL/GenBank/DDBJ databases">
        <authorList>
            <person name="Goldberg S.R."/>
            <person name="Haltli B.A."/>
            <person name="Correa H."/>
            <person name="Russell K.G."/>
        </authorList>
    </citation>
    <scope>NUCLEOTIDE SEQUENCE [LARGE SCALE GENOMIC DNA]</scope>
    <source>
        <strain evidence="5 6">JCM 16186</strain>
    </source>
</reference>
<evidence type="ECO:0000256" key="3">
    <source>
        <dbReference type="ARBA" id="ARBA00022842"/>
    </source>
</evidence>
<dbReference type="Pfam" id="PF02746">
    <property type="entry name" value="MR_MLE_N"/>
    <property type="match status" value="1"/>
</dbReference>
<dbReference type="PANTHER" id="PTHR13794:SF58">
    <property type="entry name" value="MITOCHONDRIAL ENOLASE SUPERFAMILY MEMBER 1"/>
    <property type="match status" value="1"/>
</dbReference>
<dbReference type="InterPro" id="IPR036849">
    <property type="entry name" value="Enolase-like_C_sf"/>
</dbReference>
<dbReference type="EMBL" id="SMLW01000657">
    <property type="protein sequence ID" value="MTI28223.1"/>
    <property type="molecule type" value="Genomic_DNA"/>
</dbReference>
<dbReference type="SFLD" id="SFLDG00179">
    <property type="entry name" value="mandelate_racemase"/>
    <property type="match status" value="1"/>
</dbReference>
<dbReference type="Proteomes" id="UP000798808">
    <property type="component" value="Unassembled WGS sequence"/>
</dbReference>
<dbReference type="InterPro" id="IPR013342">
    <property type="entry name" value="Mandelate_racemase_C"/>
</dbReference>
<dbReference type="InterPro" id="IPR029065">
    <property type="entry name" value="Enolase_C-like"/>
</dbReference>
<dbReference type="InterPro" id="IPR013341">
    <property type="entry name" value="Mandelate_racemase_N_dom"/>
</dbReference>
<dbReference type="SMART" id="SM00922">
    <property type="entry name" value="MR_MLE"/>
    <property type="match status" value="1"/>
</dbReference>
<sequence>MHADLLTADVKDKVEIRDVAVKAYKIPTDQPESDGTLKWSSTTMVVVELLAGGKTGLGYSYAHESTAKTIQADLCELLLNRNVMNIPAIVADMKRVIRNQGMAGISMMAVSAVDIALWDLKAKILNLPLCTLLGQRCERMLVYGSGGFTSYSISQLEDDMQRWRSMGLKHVKMKVGREADQDVRRVKAAREALGTETEIFVDANGAYSTKEALYLAERFADQKVTWFEEPVSSDNVEGMRTIMQKAPPQVRIAAGEYGYTPEYFKRFVSPQAVDVLQADATRCGGISGFMEIGLLCDTMQIPFSSHCASSVHLHAAVSLPEFLIAEYFHDHVRIENMLFEGNIKPENGQLEPNLALPGLGIKLKEQDAEKYKLN</sequence>
<proteinExistence type="predicted"/>
<dbReference type="PROSITE" id="PS00908">
    <property type="entry name" value="MR_MLE_1"/>
    <property type="match status" value="1"/>
</dbReference>
<dbReference type="SUPFAM" id="SSF51604">
    <property type="entry name" value="Enolase C-terminal domain-like"/>
    <property type="match status" value="1"/>
</dbReference>
<evidence type="ECO:0000313" key="6">
    <source>
        <dbReference type="Proteomes" id="UP000798808"/>
    </source>
</evidence>
<keyword evidence="6" id="KW-1185">Reference proteome</keyword>
<dbReference type="CDD" id="cd03328">
    <property type="entry name" value="MR_like_3"/>
    <property type="match status" value="1"/>
</dbReference>
<dbReference type="Gene3D" id="3.20.20.120">
    <property type="entry name" value="Enolase-like C-terminal domain"/>
    <property type="match status" value="1"/>
</dbReference>
<dbReference type="PANTHER" id="PTHR13794">
    <property type="entry name" value="ENOLASE SUPERFAMILY, MANDELATE RACEMASE"/>
    <property type="match status" value="1"/>
</dbReference>
<comment type="cofactor">
    <cofactor evidence="1">
        <name>Mg(2+)</name>
        <dbReference type="ChEBI" id="CHEBI:18420"/>
    </cofactor>
</comment>
<dbReference type="SFLD" id="SFLDS00001">
    <property type="entry name" value="Enolase"/>
    <property type="match status" value="1"/>
</dbReference>
<organism evidence="5 6">
    <name type="scientific">Fulvivirga kasyanovii</name>
    <dbReference type="NCBI Taxonomy" id="396812"/>
    <lineage>
        <taxon>Bacteria</taxon>
        <taxon>Pseudomonadati</taxon>
        <taxon>Bacteroidota</taxon>
        <taxon>Cytophagia</taxon>
        <taxon>Cytophagales</taxon>
        <taxon>Fulvivirgaceae</taxon>
        <taxon>Fulvivirga</taxon>
    </lineage>
</organism>
<accession>A0ABW9RVJ0</accession>
<evidence type="ECO:0000256" key="1">
    <source>
        <dbReference type="ARBA" id="ARBA00001946"/>
    </source>
</evidence>
<evidence type="ECO:0000259" key="4">
    <source>
        <dbReference type="SMART" id="SM00922"/>
    </source>
</evidence>
<protein>
    <submittedName>
        <fullName evidence="5">Mandelate racemase</fullName>
    </submittedName>
</protein>